<evidence type="ECO:0000259" key="6">
    <source>
        <dbReference type="PROSITE" id="PS51387"/>
    </source>
</evidence>
<accession>A0A0W1R274</accession>
<gene>
    <name evidence="7" type="ORF">AUR66_04990</name>
</gene>
<dbReference type="PANTHER" id="PTHR42973:SF39">
    <property type="entry name" value="FAD-BINDING PCMH-TYPE DOMAIN-CONTAINING PROTEIN"/>
    <property type="match status" value="1"/>
</dbReference>
<dbReference type="GO" id="GO:0071949">
    <property type="term" value="F:FAD binding"/>
    <property type="evidence" value="ECO:0007669"/>
    <property type="project" value="InterPro"/>
</dbReference>
<keyword evidence="4" id="KW-0274">FAD</keyword>
<evidence type="ECO:0000256" key="3">
    <source>
        <dbReference type="ARBA" id="ARBA00022630"/>
    </source>
</evidence>
<keyword evidence="5" id="KW-0560">Oxidoreductase</keyword>
<evidence type="ECO:0000313" key="7">
    <source>
        <dbReference type="EMBL" id="KTG07562.1"/>
    </source>
</evidence>
<dbReference type="RefSeq" id="WP_058573864.1">
    <property type="nucleotide sequence ID" value="NZ_LOPV01000713.1"/>
</dbReference>
<dbReference type="PANTHER" id="PTHR42973">
    <property type="entry name" value="BINDING OXIDOREDUCTASE, PUTATIVE (AFU_ORTHOLOGUE AFUA_1G17690)-RELATED"/>
    <property type="match status" value="1"/>
</dbReference>
<evidence type="ECO:0000256" key="5">
    <source>
        <dbReference type="ARBA" id="ARBA00023002"/>
    </source>
</evidence>
<keyword evidence="8" id="KW-1185">Reference proteome</keyword>
<dbReference type="Proteomes" id="UP000053157">
    <property type="component" value="Unassembled WGS sequence"/>
</dbReference>
<dbReference type="EMBL" id="LOPV01000713">
    <property type="protein sequence ID" value="KTG07562.1"/>
    <property type="molecule type" value="Genomic_DNA"/>
</dbReference>
<protein>
    <submittedName>
        <fullName evidence="7">Oxidoreductase</fullName>
    </submittedName>
</protein>
<dbReference type="AlphaFoldDB" id="A0A0W1R274"/>
<dbReference type="SUPFAM" id="SSF56176">
    <property type="entry name" value="FAD-binding/transporter-associated domain-like"/>
    <property type="match status" value="1"/>
</dbReference>
<evidence type="ECO:0000256" key="2">
    <source>
        <dbReference type="ARBA" id="ARBA00005466"/>
    </source>
</evidence>
<dbReference type="InterPro" id="IPR006094">
    <property type="entry name" value="Oxid_FAD_bind_N"/>
</dbReference>
<reference evidence="7 8" key="1">
    <citation type="submission" date="2015-12" db="EMBL/GenBank/DDBJ databases">
        <title>Haloferax profundi sp. nov. isolated from the Discovery deep brine-seawater interface in the Red Sea.</title>
        <authorList>
            <person name="Zhang G."/>
            <person name="Stingl U."/>
            <person name="Rashid M."/>
        </authorList>
    </citation>
    <scope>NUCLEOTIDE SEQUENCE [LARGE SCALE GENOMIC DNA]</scope>
    <source>
        <strain evidence="7 8">SB29</strain>
    </source>
</reference>
<dbReference type="InterPro" id="IPR050416">
    <property type="entry name" value="FAD-linked_Oxidoreductase"/>
</dbReference>
<dbReference type="InterPro" id="IPR016166">
    <property type="entry name" value="FAD-bd_PCMH"/>
</dbReference>
<dbReference type="Pfam" id="PF01565">
    <property type="entry name" value="FAD_binding_4"/>
    <property type="match status" value="1"/>
</dbReference>
<dbReference type="Pfam" id="PF08031">
    <property type="entry name" value="BBE"/>
    <property type="match status" value="1"/>
</dbReference>
<name>A0A0W1R274_9EURY</name>
<evidence type="ECO:0000256" key="1">
    <source>
        <dbReference type="ARBA" id="ARBA00001974"/>
    </source>
</evidence>
<comment type="similarity">
    <text evidence="2">Belongs to the oxygen-dependent FAD-linked oxidoreductase family.</text>
</comment>
<keyword evidence="3" id="KW-0285">Flavoprotein</keyword>
<dbReference type="Gene3D" id="3.30.465.10">
    <property type="match status" value="1"/>
</dbReference>
<comment type="caution">
    <text evidence="7">The sequence shown here is derived from an EMBL/GenBank/DDBJ whole genome shotgun (WGS) entry which is preliminary data.</text>
</comment>
<dbReference type="Gene3D" id="3.30.43.10">
    <property type="entry name" value="Uridine Diphospho-n-acetylenolpyruvylglucosamine Reductase, domain 2"/>
    <property type="match status" value="1"/>
</dbReference>
<feature type="domain" description="FAD-binding PCMH-type" evidence="6">
    <location>
        <begin position="46"/>
        <end position="216"/>
    </location>
</feature>
<dbReference type="GO" id="GO:0016491">
    <property type="term" value="F:oxidoreductase activity"/>
    <property type="evidence" value="ECO:0007669"/>
    <property type="project" value="UniProtKB-KW"/>
</dbReference>
<organism evidence="7 8">
    <name type="scientific">Haloferax profundi</name>
    <dbReference type="NCBI Taxonomy" id="1544718"/>
    <lineage>
        <taxon>Archaea</taxon>
        <taxon>Methanobacteriati</taxon>
        <taxon>Methanobacteriota</taxon>
        <taxon>Stenosarchaea group</taxon>
        <taxon>Halobacteria</taxon>
        <taxon>Halobacteriales</taxon>
        <taxon>Haloferacaceae</taxon>
        <taxon>Haloferax</taxon>
    </lineage>
</organism>
<dbReference type="PROSITE" id="PS51387">
    <property type="entry name" value="FAD_PCMH"/>
    <property type="match status" value="1"/>
</dbReference>
<dbReference type="InterPro" id="IPR016167">
    <property type="entry name" value="FAD-bd_PCMH_sub1"/>
</dbReference>
<evidence type="ECO:0000313" key="8">
    <source>
        <dbReference type="Proteomes" id="UP000053157"/>
    </source>
</evidence>
<dbReference type="Gene3D" id="3.40.462.20">
    <property type="match status" value="1"/>
</dbReference>
<dbReference type="InterPro" id="IPR036318">
    <property type="entry name" value="FAD-bd_PCMH-like_sf"/>
</dbReference>
<evidence type="ECO:0000256" key="4">
    <source>
        <dbReference type="ARBA" id="ARBA00022827"/>
    </source>
</evidence>
<dbReference type="InterPro" id="IPR012951">
    <property type="entry name" value="BBE"/>
</dbReference>
<comment type="cofactor">
    <cofactor evidence="1">
        <name>FAD</name>
        <dbReference type="ChEBI" id="CHEBI:57692"/>
    </cofactor>
</comment>
<sequence length="473" mass="51167">MSSSETVDAQSSHEAITEFAMSLRGDFVSQDDESYDEERSVWNGLVDKYPRLIVRCQGVADVSTSLTFAADHDLPFSVRGGAHNQTGSSTVDDGLVLDLADMNHVHVDPDERVAQVGPGCRARDVLIESQHYGLATPTGSAGDVGIPGSTLGGAIGWMRRKHGLGIDALRSVDVVTPDGELVTASEDENEDLFWAVRGGGGNFGVVTNFEFELYEVGPIVAGLGVFYPGEQTEEVFEAYREAAADASDEVTTLALKSHVPNLPPMPDELVGEDAVAVLGCYIGSPEDGMEALQPFRELVDEPLLDMSEPMPYLMLHQLGTMMFPEGRNYCHRSCFVDDLSDDVIDAIVDHANEAESPLSGVGVWQMGGAISDVGGDETAYPHRDAEYMITVEANWDDGEDDANVEWARDGDDLFRSLGGYGAYGGFTGVSTEGSEETVERVYGDNFDRLSEIKARYDEQNAFDNTVNVTPSEE</sequence>
<proteinExistence type="inferred from homology"/>
<dbReference type="InterPro" id="IPR016169">
    <property type="entry name" value="FAD-bd_PCMH_sub2"/>
</dbReference>